<organism evidence="1 2">
    <name type="scientific">Purpureocillium lilacinum</name>
    <name type="common">Paecilomyces lilacinus</name>
    <dbReference type="NCBI Taxonomy" id="33203"/>
    <lineage>
        <taxon>Eukaryota</taxon>
        <taxon>Fungi</taxon>
        <taxon>Dikarya</taxon>
        <taxon>Ascomycota</taxon>
        <taxon>Pezizomycotina</taxon>
        <taxon>Sordariomycetes</taxon>
        <taxon>Hypocreomycetidae</taxon>
        <taxon>Hypocreales</taxon>
        <taxon>Ophiocordycipitaceae</taxon>
        <taxon>Purpureocillium</taxon>
    </lineage>
</organism>
<dbReference type="SUPFAM" id="SSF50978">
    <property type="entry name" value="WD40 repeat-like"/>
    <property type="match status" value="1"/>
</dbReference>
<evidence type="ECO:0000313" key="1">
    <source>
        <dbReference type="EMBL" id="KAK4069828.1"/>
    </source>
</evidence>
<dbReference type="Proteomes" id="UP001287286">
    <property type="component" value="Unassembled WGS sequence"/>
</dbReference>
<dbReference type="InterPro" id="IPR036322">
    <property type="entry name" value="WD40_repeat_dom_sf"/>
</dbReference>
<evidence type="ECO:0000313" key="2">
    <source>
        <dbReference type="Proteomes" id="UP001287286"/>
    </source>
</evidence>
<sequence>MCSLATASSFTPCAAKSPYYLHARGGVVVQCTQHDPETIENTVPVTSPATIELIAISETQGPFAASHDASGTTTIWNLRTGEAVALGRTGAPVTALVWLGHTLVFGNKSGEIRTYNLKFEKWSSFMLLPGVAITALSPCPDGGSVAIGFENGSLFIALACDFRIKRVLHTPVVSSIVSLDWHLKSHELIVQGATGSLNVWNVKRGLIKIALRKRERDSRIDGPLWASWVGDRVIEVFGCEATLWNVESGCCERLPPDSSIKGWVVEPSTATLLAVRDGDKLRPVYLGLEASSCSHKQKR</sequence>
<dbReference type="EMBL" id="JAWRVI010000260">
    <property type="protein sequence ID" value="KAK4069828.1"/>
    <property type="molecule type" value="Genomic_DNA"/>
</dbReference>
<dbReference type="Gene3D" id="2.130.10.10">
    <property type="entry name" value="YVTN repeat-like/Quinoprotein amine dehydrogenase"/>
    <property type="match status" value="1"/>
</dbReference>
<name>A0ABR0BDM4_PURLI</name>
<reference evidence="1 2" key="1">
    <citation type="journal article" date="2024" name="Microbiol. Resour. Announc.">
        <title>Genome annotations for the ascomycete fungi Trichoderma harzianum, Trichoderma aggressivum, and Purpureocillium lilacinum.</title>
        <authorList>
            <person name="Beijen E.P.W."/>
            <person name="Ohm R.A."/>
        </authorList>
    </citation>
    <scope>NUCLEOTIDE SEQUENCE [LARGE SCALE GENOMIC DNA]</scope>
    <source>
        <strain evidence="1 2">CBS 150709</strain>
    </source>
</reference>
<accession>A0ABR0BDM4</accession>
<protein>
    <submittedName>
        <fullName evidence="1">Uncharacterized protein</fullName>
    </submittedName>
</protein>
<proteinExistence type="predicted"/>
<gene>
    <name evidence="1" type="ORF">Purlil1_13625</name>
</gene>
<dbReference type="InterPro" id="IPR015943">
    <property type="entry name" value="WD40/YVTN_repeat-like_dom_sf"/>
</dbReference>
<keyword evidence="2" id="KW-1185">Reference proteome</keyword>
<comment type="caution">
    <text evidence="1">The sequence shown here is derived from an EMBL/GenBank/DDBJ whole genome shotgun (WGS) entry which is preliminary data.</text>
</comment>